<feature type="compositionally biased region" description="Polar residues" evidence="1">
    <location>
        <begin position="1"/>
        <end position="11"/>
    </location>
</feature>
<proteinExistence type="predicted"/>
<evidence type="ECO:0000313" key="2">
    <source>
        <dbReference type="EMBL" id="KAE9331839.1"/>
    </source>
</evidence>
<gene>
    <name evidence="2" type="ORF">PF008_g15234</name>
</gene>
<name>A0A6G0REQ9_9STRA</name>
<comment type="caution">
    <text evidence="2">The sequence shown here is derived from an EMBL/GenBank/DDBJ whole genome shotgun (WGS) entry which is preliminary data.</text>
</comment>
<reference evidence="2 3" key="1">
    <citation type="submission" date="2018-09" db="EMBL/GenBank/DDBJ databases">
        <title>Genomic investigation of the strawberry pathogen Phytophthora fragariae indicates pathogenicity is determined by transcriptional variation in three key races.</title>
        <authorList>
            <person name="Adams T.M."/>
            <person name="Armitage A.D."/>
            <person name="Sobczyk M.K."/>
            <person name="Bates H.J."/>
            <person name="Dunwell J.M."/>
            <person name="Nellist C.F."/>
            <person name="Harrison R.J."/>
        </authorList>
    </citation>
    <scope>NUCLEOTIDE SEQUENCE [LARGE SCALE GENOMIC DNA]</scope>
    <source>
        <strain evidence="2 3">NOV-77</strain>
    </source>
</reference>
<feature type="region of interest" description="Disordered" evidence="1">
    <location>
        <begin position="1"/>
        <end position="27"/>
    </location>
</feature>
<protein>
    <submittedName>
        <fullName evidence="2">Uncharacterized protein</fullName>
    </submittedName>
</protein>
<dbReference type="Proteomes" id="UP000486351">
    <property type="component" value="Unassembled WGS sequence"/>
</dbReference>
<evidence type="ECO:0000256" key="1">
    <source>
        <dbReference type="SAM" id="MobiDB-lite"/>
    </source>
</evidence>
<sequence>MTSLSPVQAQAKSAEREQRALPSSDAIKQTSPVLSAARHFAASAVPLHGALASPLLDHRAEDLGALHRAGCTVQPSPRRDRTMQPRTRSSVAKSTTAWWQRAWRCARRRRVFASLMCKKSSLALQR</sequence>
<accession>A0A6G0REQ9</accession>
<evidence type="ECO:0000313" key="3">
    <source>
        <dbReference type="Proteomes" id="UP000486351"/>
    </source>
</evidence>
<dbReference type="AlphaFoldDB" id="A0A6G0REQ9"/>
<organism evidence="2 3">
    <name type="scientific">Phytophthora fragariae</name>
    <dbReference type="NCBI Taxonomy" id="53985"/>
    <lineage>
        <taxon>Eukaryota</taxon>
        <taxon>Sar</taxon>
        <taxon>Stramenopiles</taxon>
        <taxon>Oomycota</taxon>
        <taxon>Peronosporomycetes</taxon>
        <taxon>Peronosporales</taxon>
        <taxon>Peronosporaceae</taxon>
        <taxon>Phytophthora</taxon>
    </lineage>
</organism>
<feature type="region of interest" description="Disordered" evidence="1">
    <location>
        <begin position="67"/>
        <end position="91"/>
    </location>
</feature>
<dbReference type="EMBL" id="QXFY01000980">
    <property type="protein sequence ID" value="KAE9331839.1"/>
    <property type="molecule type" value="Genomic_DNA"/>
</dbReference>